<dbReference type="Proteomes" id="UP000185999">
    <property type="component" value="Unassembled WGS sequence"/>
</dbReference>
<dbReference type="EMBL" id="FTOE01000006">
    <property type="protein sequence ID" value="SIS87951.1"/>
    <property type="molecule type" value="Genomic_DNA"/>
</dbReference>
<evidence type="ECO:0000313" key="1">
    <source>
        <dbReference type="EMBL" id="SIS87951.1"/>
    </source>
</evidence>
<evidence type="ECO:0008006" key="3">
    <source>
        <dbReference type="Google" id="ProtNLM"/>
    </source>
</evidence>
<dbReference type="RefSeq" id="WP_054340389.1">
    <property type="nucleotide sequence ID" value="NZ_FTOE01000006.1"/>
</dbReference>
<organism evidence="1 2">
    <name type="scientific">Neptunomonas antarctica</name>
    <dbReference type="NCBI Taxonomy" id="619304"/>
    <lineage>
        <taxon>Bacteria</taxon>
        <taxon>Pseudomonadati</taxon>
        <taxon>Pseudomonadota</taxon>
        <taxon>Gammaproteobacteria</taxon>
        <taxon>Oceanospirillales</taxon>
        <taxon>Oceanospirillaceae</taxon>
        <taxon>Neptunomonas</taxon>
    </lineage>
</organism>
<sequence length="132" mass="13255">MSALTTNRNTQRRAQGSHVDPVAAGVVIHSGALIVLNATSFAQPATVATGLRIRGVAEHASNNVAGGDGAGNVVTRMGSHFLANAGDIDRSHIGSTAYIADDQTVTAVSTGSSAVGRIDDVASGGGVWVFIS</sequence>
<dbReference type="OrthoDB" id="5465205at2"/>
<accession>A0A1N7MPT5</accession>
<keyword evidence="2" id="KW-1185">Reference proteome</keyword>
<reference evidence="2" key="1">
    <citation type="submission" date="2017-01" db="EMBL/GenBank/DDBJ databases">
        <authorList>
            <person name="Varghese N."/>
            <person name="Submissions S."/>
        </authorList>
    </citation>
    <scope>NUCLEOTIDE SEQUENCE [LARGE SCALE GENOMIC DNA]</scope>
    <source>
        <strain evidence="2">DSM 22306</strain>
    </source>
</reference>
<dbReference type="STRING" id="619304.SAMN05421760_106241"/>
<evidence type="ECO:0000313" key="2">
    <source>
        <dbReference type="Proteomes" id="UP000185999"/>
    </source>
</evidence>
<dbReference type="AlphaFoldDB" id="A0A1N7MPT5"/>
<gene>
    <name evidence="1" type="ORF">SAMN05421760_106241</name>
</gene>
<name>A0A1N7MPT5_9GAMM</name>
<proteinExistence type="predicted"/>
<protein>
    <recommendedName>
        <fullName evidence="3">Bacteriophage lambda head decoration protein D</fullName>
    </recommendedName>
</protein>